<comment type="subcellular location">
    <subcellularLocation>
        <location evidence="1">Cytoplasm</location>
        <location evidence="1">Cytosol</location>
    </subcellularLocation>
    <subcellularLocation>
        <location evidence="2">Lysosome membrane</location>
    </subcellularLocation>
</comment>
<dbReference type="FunCoup" id="D3B2W6">
    <property type="interactions" value="8"/>
</dbReference>
<dbReference type="InterPro" id="IPR039842">
    <property type="entry name" value="TBC1D7"/>
</dbReference>
<dbReference type="Pfam" id="PF00566">
    <property type="entry name" value="RabGAP-TBC"/>
    <property type="match status" value="1"/>
</dbReference>
<dbReference type="InterPro" id="IPR035969">
    <property type="entry name" value="Rab-GAP_TBC_sf"/>
</dbReference>
<dbReference type="AlphaFoldDB" id="D3B2W6"/>
<dbReference type="SMART" id="SM00164">
    <property type="entry name" value="TBC"/>
    <property type="match status" value="1"/>
</dbReference>
<organism evidence="8 9">
    <name type="scientific">Heterostelium pallidum (strain ATCC 26659 / Pp 5 / PN500)</name>
    <name type="common">Cellular slime mold</name>
    <name type="synonym">Polysphondylium pallidum</name>
    <dbReference type="NCBI Taxonomy" id="670386"/>
    <lineage>
        <taxon>Eukaryota</taxon>
        <taxon>Amoebozoa</taxon>
        <taxon>Evosea</taxon>
        <taxon>Eumycetozoa</taxon>
        <taxon>Dictyostelia</taxon>
        <taxon>Acytosteliales</taxon>
        <taxon>Acytosteliaceae</taxon>
        <taxon>Heterostelium</taxon>
    </lineage>
</organism>
<protein>
    <recommendedName>
        <fullName evidence="3">TBC1 domain family member 7</fullName>
    </recommendedName>
</protein>
<evidence type="ECO:0000256" key="2">
    <source>
        <dbReference type="ARBA" id="ARBA00004656"/>
    </source>
</evidence>
<dbReference type="Proteomes" id="UP000001396">
    <property type="component" value="Unassembled WGS sequence"/>
</dbReference>
<keyword evidence="9" id="KW-1185">Reference proteome</keyword>
<dbReference type="GO" id="GO:0005096">
    <property type="term" value="F:GTPase activator activity"/>
    <property type="evidence" value="ECO:0007669"/>
    <property type="project" value="TreeGrafter"/>
</dbReference>
<dbReference type="STRING" id="670386.D3B2W6"/>
<evidence type="ECO:0000256" key="5">
    <source>
        <dbReference type="ARBA" id="ARBA00046045"/>
    </source>
</evidence>
<dbReference type="RefSeq" id="XP_020435781.1">
    <property type="nucleotide sequence ID" value="XM_020573709.1"/>
</dbReference>
<sequence length="453" mass="52374">MKKDFRTAYLNTLGFKGGQLKTSLEAIFEHRVIDLNKLKKICNIFEIPNQYRCRVWKILLGVSSSYQETWDFIQEQRTIEYEDLKHAVTLVRRGNLPDAFYHKWKEVIKEYSIDSNEKIVLDAKEVAANGLAIIYHTKEHDNEFNNTGSGSGSSHSGHHSHHGHHGNNQQQQQYSSSEGIPSFPENSVPSLVNTLIPNNNNNNNNNNNTTTTTTNNNDVNNINNNNNNNINIEQMINEITDSPSLSSSSSSSSISSLTLNKDNTFGLQFEEHLKAIAEVFCYVCENEVDAFWCFNNFLNRSFKQYGHKVILFIKIIINIIQRSNTNLLFMLTGYRLLELYERSLWDHFHQHNIHVDQFSTKWFKTYFTCCFPTTSLNRVWDRIIGVSLDYMAFIALSILQSKKSIILEMTSSLDILNFLLNNNSELQINLDFYKDFINDTNDTLTELKNFRNI</sequence>
<reference evidence="8 9" key="1">
    <citation type="journal article" date="2011" name="Genome Res.">
        <title>Phylogeny-wide analysis of social amoeba genomes highlights ancient origins for complex intercellular communication.</title>
        <authorList>
            <person name="Heidel A.J."/>
            <person name="Lawal H.M."/>
            <person name="Felder M."/>
            <person name="Schilde C."/>
            <person name="Helps N.R."/>
            <person name="Tunggal B."/>
            <person name="Rivero F."/>
            <person name="John U."/>
            <person name="Schleicher M."/>
            <person name="Eichinger L."/>
            <person name="Platzer M."/>
            <person name="Noegel A.A."/>
            <person name="Schaap P."/>
            <person name="Gloeckner G."/>
        </authorList>
    </citation>
    <scope>NUCLEOTIDE SEQUENCE [LARGE SCALE GENOMIC DNA]</scope>
    <source>
        <strain evidence="9">ATCC 26659 / Pp 5 / PN500</strain>
    </source>
</reference>
<feature type="compositionally biased region" description="Basic residues" evidence="6">
    <location>
        <begin position="156"/>
        <end position="165"/>
    </location>
</feature>
<evidence type="ECO:0000256" key="6">
    <source>
        <dbReference type="SAM" id="MobiDB-lite"/>
    </source>
</evidence>
<evidence type="ECO:0000313" key="8">
    <source>
        <dbReference type="EMBL" id="EFA83664.1"/>
    </source>
</evidence>
<feature type="domain" description="Rab-GAP TBC" evidence="7">
    <location>
        <begin position="46"/>
        <end position="387"/>
    </location>
</feature>
<dbReference type="Gene3D" id="1.10.472.80">
    <property type="entry name" value="Ypt/Rab-GAP domain of gyp1p, domain 3"/>
    <property type="match status" value="1"/>
</dbReference>
<proteinExistence type="predicted"/>
<dbReference type="PANTHER" id="PTHR13530:SF3">
    <property type="entry name" value="TBC1 DOMAIN FAMILY MEMBER 7"/>
    <property type="match status" value="1"/>
</dbReference>
<feature type="region of interest" description="Disordered" evidence="6">
    <location>
        <begin position="141"/>
        <end position="228"/>
    </location>
</feature>
<dbReference type="GO" id="GO:0005765">
    <property type="term" value="C:lysosomal membrane"/>
    <property type="evidence" value="ECO:0007669"/>
    <property type="project" value="UniProtKB-SubCell"/>
</dbReference>
<dbReference type="InParanoid" id="D3B2W6"/>
<evidence type="ECO:0000313" key="9">
    <source>
        <dbReference type="Proteomes" id="UP000001396"/>
    </source>
</evidence>
<evidence type="ECO:0000256" key="3">
    <source>
        <dbReference type="ARBA" id="ARBA00015455"/>
    </source>
</evidence>
<comment type="function">
    <text evidence="5">Non-catalytic component of the TSC-TBC complex, a multiprotein complex that acts as a negative regulator of the canonical mTORC1 complex, an evolutionarily conserved central nutrient sensor that stimulates anabolic reactions and macromolecule biosynthesis to promote cellular biomass generation and growth. The TSC-TBC complex acts as a GTPase-activating protein (GAP) for the small GTPase RHEB, a direct activator of the protein kinase activity of mTORC1. In absence of nutrients, the TSC-TBC complex inhibits mTORC1, thereby preventing phosphorylation of ribosomal protein S6 kinase (RPS6KB1 and RPS6KB2) and EIF4EBP1 (4E-BP1) by the mTORC1 signaling. The TSC-TBC complex is inactivated in response to nutrients, relieving inhibition of mTORC1.</text>
</comment>
<evidence type="ECO:0000256" key="4">
    <source>
        <dbReference type="ARBA" id="ARBA00023228"/>
    </source>
</evidence>
<name>D3B2W6_HETP5</name>
<evidence type="ECO:0000259" key="7">
    <source>
        <dbReference type="PROSITE" id="PS50086"/>
    </source>
</evidence>
<comment type="caution">
    <text evidence="8">The sequence shown here is derived from an EMBL/GenBank/DDBJ whole genome shotgun (WGS) entry which is preliminary data.</text>
</comment>
<dbReference type="PANTHER" id="PTHR13530">
    <property type="entry name" value="TBC1 DOMAIN FAMILY MEMBER 7"/>
    <property type="match status" value="1"/>
</dbReference>
<dbReference type="Gene3D" id="1.10.10.750">
    <property type="entry name" value="Ypt/Rab-GAP domain of gyp1p, domain 1"/>
    <property type="match status" value="1"/>
</dbReference>
<feature type="compositionally biased region" description="Low complexity" evidence="6">
    <location>
        <begin position="166"/>
        <end position="177"/>
    </location>
</feature>
<feature type="compositionally biased region" description="Low complexity" evidence="6">
    <location>
        <begin position="193"/>
        <end position="228"/>
    </location>
</feature>
<dbReference type="OMA" id="VMHTMWL"/>
<accession>D3B2W6</accession>
<dbReference type="EMBL" id="ADBJ01000010">
    <property type="protein sequence ID" value="EFA83664.1"/>
    <property type="molecule type" value="Genomic_DNA"/>
</dbReference>
<evidence type="ECO:0000256" key="1">
    <source>
        <dbReference type="ARBA" id="ARBA00004514"/>
    </source>
</evidence>
<dbReference type="GO" id="GO:0005829">
    <property type="term" value="C:cytosol"/>
    <property type="evidence" value="ECO:0007669"/>
    <property type="project" value="UniProtKB-SubCell"/>
</dbReference>
<dbReference type="PROSITE" id="PS50086">
    <property type="entry name" value="TBC_RABGAP"/>
    <property type="match status" value="1"/>
</dbReference>
<dbReference type="GeneID" id="31358253"/>
<dbReference type="SUPFAM" id="SSF47923">
    <property type="entry name" value="Ypt/Rab-GAP domain of gyp1p"/>
    <property type="match status" value="3"/>
</dbReference>
<gene>
    <name evidence="8" type="ORF">PPL_02730</name>
</gene>
<dbReference type="InterPro" id="IPR000195">
    <property type="entry name" value="Rab-GAP-TBC_dom"/>
</dbReference>
<keyword evidence="4" id="KW-0458">Lysosome</keyword>
<dbReference type="GO" id="GO:0032007">
    <property type="term" value="P:negative regulation of TOR signaling"/>
    <property type="evidence" value="ECO:0007669"/>
    <property type="project" value="TreeGrafter"/>
</dbReference>